<feature type="coiled-coil region" evidence="1">
    <location>
        <begin position="77"/>
        <end position="217"/>
    </location>
</feature>
<evidence type="ECO:0000313" key="2">
    <source>
        <dbReference type="EMBL" id="TRY91309.1"/>
    </source>
</evidence>
<keyword evidence="1" id="KW-0175">Coiled coil</keyword>
<evidence type="ECO:0000313" key="3">
    <source>
        <dbReference type="Proteomes" id="UP000316079"/>
    </source>
</evidence>
<accession>A0A553QMU7</accession>
<sequence>MTMLVSEGKASVQRNQERISHIRELKEELQREELRLTEKTNQSGDMSLIEIIQIKQKKGANVSNCSFCKKSDSQKDYKSLVERRSRLRETHERLMEDEMMKMEKDLQEEQMEGVEGELSYHRRERQVLLLQMEALRRENQQADEEMQQQHQQHMLQMNQLREQSIKVFRAFRDSLEEQRRKSESRYRSLLLEAIQDAVHLSSQNLQLQEEIQQLRRNLSLTQ</sequence>
<organism evidence="2 3">
    <name type="scientific">Danionella cerebrum</name>
    <dbReference type="NCBI Taxonomy" id="2873325"/>
    <lineage>
        <taxon>Eukaryota</taxon>
        <taxon>Metazoa</taxon>
        <taxon>Chordata</taxon>
        <taxon>Craniata</taxon>
        <taxon>Vertebrata</taxon>
        <taxon>Euteleostomi</taxon>
        <taxon>Actinopterygii</taxon>
        <taxon>Neopterygii</taxon>
        <taxon>Teleostei</taxon>
        <taxon>Ostariophysi</taxon>
        <taxon>Cypriniformes</taxon>
        <taxon>Danionidae</taxon>
        <taxon>Danioninae</taxon>
        <taxon>Danionella</taxon>
    </lineage>
</organism>
<name>A0A553QMU7_9TELE</name>
<dbReference type="EMBL" id="SRMA01025756">
    <property type="protein sequence ID" value="TRY91309.1"/>
    <property type="molecule type" value="Genomic_DNA"/>
</dbReference>
<dbReference type="Proteomes" id="UP000316079">
    <property type="component" value="Unassembled WGS sequence"/>
</dbReference>
<comment type="caution">
    <text evidence="2">The sequence shown here is derived from an EMBL/GenBank/DDBJ whole genome shotgun (WGS) entry which is preliminary data.</text>
</comment>
<dbReference type="OrthoDB" id="3176171at2759"/>
<feature type="coiled-coil region" evidence="1">
    <location>
        <begin position="12"/>
        <end position="42"/>
    </location>
</feature>
<reference evidence="2 3" key="1">
    <citation type="journal article" date="2019" name="Sci. Data">
        <title>Hybrid genome assembly and annotation of Danionella translucida.</title>
        <authorList>
            <person name="Kadobianskyi M."/>
            <person name="Schulze L."/>
            <person name="Schuelke M."/>
            <person name="Judkewitz B."/>
        </authorList>
    </citation>
    <scope>NUCLEOTIDE SEQUENCE [LARGE SCALE GENOMIC DNA]</scope>
    <source>
        <strain evidence="2 3">Bolton</strain>
    </source>
</reference>
<gene>
    <name evidence="2" type="ORF">DNTS_030128</name>
</gene>
<protein>
    <submittedName>
        <fullName evidence="2">Uncharacterized protein</fullName>
    </submittedName>
</protein>
<evidence type="ECO:0000256" key="1">
    <source>
        <dbReference type="SAM" id="Coils"/>
    </source>
</evidence>
<dbReference type="PANTHER" id="PTHR40710">
    <property type="entry name" value="RIKEN CDNA E230025N22 GENE"/>
    <property type="match status" value="1"/>
</dbReference>
<dbReference type="AlphaFoldDB" id="A0A553QMU7"/>
<keyword evidence="3" id="KW-1185">Reference proteome</keyword>
<proteinExistence type="predicted"/>
<dbReference type="PANTHER" id="PTHR40710:SF1">
    <property type="entry name" value="RIKEN CDNA E230025N22 GENE"/>
    <property type="match status" value="1"/>
</dbReference>